<keyword evidence="3" id="KW-0479">Metal-binding</keyword>
<feature type="signal peptide" evidence="5">
    <location>
        <begin position="1"/>
        <end position="34"/>
    </location>
</feature>
<comment type="cofactor">
    <cofactor evidence="3">
        <name>Zn(2+)</name>
        <dbReference type="ChEBI" id="CHEBI:29105"/>
    </cofactor>
    <text evidence="3">Binds 2 Zn(2+) ions.</text>
</comment>
<evidence type="ECO:0000256" key="4">
    <source>
        <dbReference type="RuleBase" id="RU003946"/>
    </source>
</evidence>
<dbReference type="AlphaFoldDB" id="A0A7Z0GKP8"/>
<reference evidence="6 7" key="1">
    <citation type="submission" date="2020-07" db="EMBL/GenBank/DDBJ databases">
        <title>Sequencing the genomes of 1000 actinobacteria strains.</title>
        <authorList>
            <person name="Klenk H.-P."/>
        </authorList>
    </citation>
    <scope>NUCLEOTIDE SEQUENCE [LARGE SCALE GENOMIC DNA]</scope>
    <source>
        <strain evidence="6 7">DSM 15475</strain>
    </source>
</reference>
<dbReference type="Proteomes" id="UP000535437">
    <property type="component" value="Unassembled WGS sequence"/>
</dbReference>
<feature type="binding site" evidence="3">
    <location>
        <position position="189"/>
    </location>
    <ligand>
        <name>Mg(2+)</name>
        <dbReference type="ChEBI" id="CHEBI:18420"/>
    </ligand>
</feature>
<dbReference type="PANTHER" id="PTHR11596:SF5">
    <property type="entry name" value="ALKALINE PHOSPHATASE"/>
    <property type="match status" value="1"/>
</dbReference>
<keyword evidence="7" id="KW-1185">Reference proteome</keyword>
<evidence type="ECO:0000313" key="6">
    <source>
        <dbReference type="EMBL" id="NYJ77760.1"/>
    </source>
</evidence>
<dbReference type="Gene3D" id="3.40.720.10">
    <property type="entry name" value="Alkaline Phosphatase, subunit A"/>
    <property type="match status" value="1"/>
</dbReference>
<comment type="similarity">
    <text evidence="4">Belongs to the alkaline phosphatase family.</text>
</comment>
<keyword evidence="1" id="KW-0597">Phosphoprotein</keyword>
<proteinExistence type="inferred from homology"/>
<organism evidence="6 7">
    <name type="scientific">Nesterenkonia xinjiangensis</name>
    <dbReference type="NCBI Taxonomy" id="225327"/>
    <lineage>
        <taxon>Bacteria</taxon>
        <taxon>Bacillati</taxon>
        <taxon>Actinomycetota</taxon>
        <taxon>Actinomycetes</taxon>
        <taxon>Micrococcales</taxon>
        <taxon>Micrococcaceae</taxon>
        <taxon>Nesterenkonia</taxon>
    </lineage>
</organism>
<dbReference type="GO" id="GO:0004035">
    <property type="term" value="F:alkaline phosphatase activity"/>
    <property type="evidence" value="ECO:0007669"/>
    <property type="project" value="UniProtKB-EC"/>
</dbReference>
<dbReference type="EC" id="3.1.3.1" evidence="6"/>
<evidence type="ECO:0000256" key="2">
    <source>
        <dbReference type="PIRSR" id="PIRSR601952-1"/>
    </source>
</evidence>
<dbReference type="EMBL" id="JACCFY010000001">
    <property type="protein sequence ID" value="NYJ77760.1"/>
    <property type="molecule type" value="Genomic_DNA"/>
</dbReference>
<feature type="binding site" evidence="3">
    <location>
        <position position="60"/>
    </location>
    <ligand>
        <name>Zn(2+)</name>
        <dbReference type="ChEBI" id="CHEBI:29105"/>
        <label>2</label>
    </ligand>
</feature>
<dbReference type="CDD" id="cd16012">
    <property type="entry name" value="ALP"/>
    <property type="match status" value="1"/>
</dbReference>
<protein>
    <submittedName>
        <fullName evidence="6">Alkaline phosphatase</fullName>
        <ecNumber evidence="6">3.1.3.1</ecNumber>
    </submittedName>
</protein>
<keyword evidence="6" id="KW-0378">Hydrolase</keyword>
<feature type="binding site" evidence="3">
    <location>
        <position position="191"/>
    </location>
    <ligand>
        <name>Mg(2+)</name>
        <dbReference type="ChEBI" id="CHEBI:18420"/>
    </ligand>
</feature>
<dbReference type="InterPro" id="IPR017850">
    <property type="entry name" value="Alkaline_phosphatase_core_sf"/>
</dbReference>
<name>A0A7Z0GKP8_9MICC</name>
<feature type="binding site" evidence="3">
    <location>
        <position position="388"/>
    </location>
    <ligand>
        <name>Zn(2+)</name>
        <dbReference type="ChEBI" id="CHEBI:29105"/>
        <label>2</label>
    </ligand>
</feature>
<evidence type="ECO:0000256" key="5">
    <source>
        <dbReference type="SAM" id="SignalP"/>
    </source>
</evidence>
<dbReference type="PANTHER" id="PTHR11596">
    <property type="entry name" value="ALKALINE PHOSPHATASE"/>
    <property type="match status" value="1"/>
</dbReference>
<feature type="active site" description="Phosphoserine intermediate" evidence="2">
    <location>
        <position position="138"/>
    </location>
</feature>
<feature type="binding site" evidence="3">
    <location>
        <position position="337"/>
    </location>
    <ligand>
        <name>Mg(2+)</name>
        <dbReference type="ChEBI" id="CHEBI:18420"/>
    </ligand>
</feature>
<feature type="binding site" evidence="3">
    <location>
        <position position="60"/>
    </location>
    <ligand>
        <name>Mg(2+)</name>
        <dbReference type="ChEBI" id="CHEBI:18420"/>
    </ligand>
</feature>
<feature type="chain" id="PRO_5038710002" evidence="5">
    <location>
        <begin position="35"/>
        <end position="472"/>
    </location>
</feature>
<accession>A0A7Z0GKP8</accession>
<comment type="cofactor">
    <cofactor evidence="3">
        <name>Mg(2+)</name>
        <dbReference type="ChEBI" id="CHEBI:18420"/>
    </cofactor>
    <text evidence="3">Binds 1 Mg(2+) ion.</text>
</comment>
<feature type="binding site" evidence="3">
    <location>
        <position position="346"/>
    </location>
    <ligand>
        <name>Zn(2+)</name>
        <dbReference type="ChEBI" id="CHEBI:29105"/>
        <label>2</label>
    </ligand>
</feature>
<comment type="caution">
    <text evidence="6">The sequence shown here is derived from an EMBL/GenBank/DDBJ whole genome shotgun (WGS) entry which is preliminary data.</text>
</comment>
<dbReference type="InterPro" id="IPR001952">
    <property type="entry name" value="Alkaline_phosphatase"/>
</dbReference>
<feature type="binding site" evidence="3">
    <location>
        <position position="387"/>
    </location>
    <ligand>
        <name>Zn(2+)</name>
        <dbReference type="ChEBI" id="CHEBI:29105"/>
        <label>2</label>
    </ligand>
</feature>
<dbReference type="GO" id="GO:0046872">
    <property type="term" value="F:metal ion binding"/>
    <property type="evidence" value="ECO:0007669"/>
    <property type="project" value="UniProtKB-KW"/>
</dbReference>
<keyword evidence="3" id="KW-0862">Zinc</keyword>
<dbReference type="SMART" id="SM00098">
    <property type="entry name" value="alkPPc"/>
    <property type="match status" value="1"/>
</dbReference>
<evidence type="ECO:0000256" key="1">
    <source>
        <dbReference type="ARBA" id="ARBA00022553"/>
    </source>
</evidence>
<dbReference type="RefSeq" id="WP_179541201.1">
    <property type="nucleotide sequence ID" value="NZ_BAAALL010000002.1"/>
</dbReference>
<feature type="binding site" evidence="3">
    <location>
        <position position="342"/>
    </location>
    <ligand>
        <name>Zn(2+)</name>
        <dbReference type="ChEBI" id="CHEBI:29105"/>
        <label>2</label>
    </ligand>
</feature>
<keyword evidence="5" id="KW-0732">Signal</keyword>
<gene>
    <name evidence="6" type="ORF">HNR09_001171</name>
</gene>
<evidence type="ECO:0000313" key="7">
    <source>
        <dbReference type="Proteomes" id="UP000535437"/>
    </source>
</evidence>
<dbReference type="PRINTS" id="PR00113">
    <property type="entry name" value="ALKPHPHTASE"/>
</dbReference>
<keyword evidence="3" id="KW-0460">Magnesium</keyword>
<evidence type="ECO:0000256" key="3">
    <source>
        <dbReference type="PIRSR" id="PIRSR601952-2"/>
    </source>
</evidence>
<dbReference type="Pfam" id="PF00245">
    <property type="entry name" value="Alk_phosphatase"/>
    <property type="match status" value="1"/>
</dbReference>
<sequence length="472" mass="50850">MSPRHPRLTRGLSLAAAVVLGTAALGVTTPAATAGVGAPAPLSASEAEQGPKNVIYMVGDGMGYNHLAATNLYETGQTRYQVEGDADPEVLEELPGEAVQTYEDWDLLALSTYAAGGEYDPQAAWSDHDWVQTGATDSAAAGTAMATGKKTDNGVIGLDADGESVENLSERAVETGRSAGVVSSVPFSHATPAAWAAHNESRNNYHEIAEEMIDSDLDVIFGAGHPYYDDDSKKLKDPEFTYVTEEDYERLSSGETEFDFADKDSDFAKYARGKQQHLPDRAFGIAQVASTLQQGRSGESEQPYDVKQNKVVDLPTMSQAALNILGQNDDGFHLMIEGGAIDWAGHANDTARDIEEVQDFNDAVDAVIEWVETESSWDETLMIVTSDHETGYLAGPDDQPDFTPMTGEAGQLPELGWYSGNHTNQVVPFFFRGAGSEAFHEEIVGTDPVRGDYVDNTVVADVLMDGFWALED</sequence>
<dbReference type="SUPFAM" id="SSF53649">
    <property type="entry name" value="Alkaline phosphatase-like"/>
    <property type="match status" value="1"/>
</dbReference>